<keyword evidence="6" id="KW-0046">Antibiotic resistance</keyword>
<dbReference type="Gene3D" id="3.40.710.10">
    <property type="entry name" value="DD-peptidase/beta-lactamase superfamily"/>
    <property type="match status" value="1"/>
</dbReference>
<dbReference type="EC" id="3.5.2.6" evidence="3"/>
<dbReference type="InterPro" id="IPR001460">
    <property type="entry name" value="PCN-bd_Tpept"/>
</dbReference>
<proteinExistence type="inferred from homology"/>
<dbReference type="InterPro" id="IPR012338">
    <property type="entry name" value="Beta-lactam/transpept-like"/>
</dbReference>
<dbReference type="RefSeq" id="WP_068719631.1">
    <property type="nucleotide sequence ID" value="NZ_LWDV01000010.1"/>
</dbReference>
<dbReference type="GO" id="GO:0046677">
    <property type="term" value="P:response to antibiotic"/>
    <property type="evidence" value="ECO:0007669"/>
    <property type="project" value="UniProtKB-KW"/>
</dbReference>
<dbReference type="Pfam" id="PF00905">
    <property type="entry name" value="Transpeptidase"/>
    <property type="match status" value="1"/>
</dbReference>
<dbReference type="OrthoDB" id="9762883at2"/>
<dbReference type="AlphaFoldDB" id="A0A1C0A6F3"/>
<reference evidence="9 10" key="2">
    <citation type="submission" date="2016-08" db="EMBL/GenBank/DDBJ databases">
        <title>Orenia metallireducens sp. nov. strain Z6, a Novel Metal-reducing Firmicute from the Deep Subsurface.</title>
        <authorList>
            <person name="Maxim B.I."/>
            <person name="Kenneth K."/>
            <person name="Flynn T.M."/>
            <person name="Oloughlin E.J."/>
            <person name="Locke R.A."/>
            <person name="Weber J.R."/>
            <person name="Egan S.M."/>
            <person name="Mackie R.I."/>
            <person name="Cann I.K."/>
        </authorList>
    </citation>
    <scope>NUCLEOTIDE SEQUENCE [LARGE SCALE GENOMIC DNA]</scope>
    <source>
        <strain evidence="9 10">Z6</strain>
    </source>
</reference>
<dbReference type="PANTHER" id="PTHR30627">
    <property type="entry name" value="PEPTIDOGLYCAN D,D-TRANSPEPTIDASE"/>
    <property type="match status" value="1"/>
</dbReference>
<feature type="domain" description="Penicillin-binding protein transpeptidase" evidence="8">
    <location>
        <begin position="52"/>
        <end position="256"/>
    </location>
</feature>
<evidence type="ECO:0000313" key="10">
    <source>
        <dbReference type="Proteomes" id="UP000093514"/>
    </source>
</evidence>
<accession>A0A1C0A6F3</accession>
<evidence type="ECO:0000256" key="5">
    <source>
        <dbReference type="ARBA" id="ARBA00022801"/>
    </source>
</evidence>
<dbReference type="GO" id="GO:0005886">
    <property type="term" value="C:plasma membrane"/>
    <property type="evidence" value="ECO:0007669"/>
    <property type="project" value="TreeGrafter"/>
</dbReference>
<dbReference type="PANTHER" id="PTHR30627:SF6">
    <property type="entry name" value="BETA-LACTAMASE YBXI-RELATED"/>
    <property type="match status" value="1"/>
</dbReference>
<evidence type="ECO:0000256" key="6">
    <source>
        <dbReference type="ARBA" id="ARBA00023251"/>
    </source>
</evidence>
<dbReference type="SUPFAM" id="SSF56601">
    <property type="entry name" value="beta-lactamase/transpeptidase-like"/>
    <property type="match status" value="1"/>
</dbReference>
<dbReference type="GO" id="GO:0008658">
    <property type="term" value="F:penicillin binding"/>
    <property type="evidence" value="ECO:0007669"/>
    <property type="project" value="InterPro"/>
</dbReference>
<dbReference type="NCBIfam" id="NF012161">
    <property type="entry name" value="bla_class_D_main"/>
    <property type="match status" value="1"/>
</dbReference>
<keyword evidence="10" id="KW-1185">Reference proteome</keyword>
<keyword evidence="4 7" id="KW-0732">Signal</keyword>
<dbReference type="EMBL" id="LWDV01000010">
    <property type="protein sequence ID" value="OCL25721.1"/>
    <property type="molecule type" value="Genomic_DNA"/>
</dbReference>
<evidence type="ECO:0000256" key="1">
    <source>
        <dbReference type="ARBA" id="ARBA00001526"/>
    </source>
</evidence>
<dbReference type="GO" id="GO:0071555">
    <property type="term" value="P:cell wall organization"/>
    <property type="evidence" value="ECO:0007669"/>
    <property type="project" value="TreeGrafter"/>
</dbReference>
<evidence type="ECO:0000256" key="4">
    <source>
        <dbReference type="ARBA" id="ARBA00022729"/>
    </source>
</evidence>
<dbReference type="Proteomes" id="UP000093514">
    <property type="component" value="Unassembled WGS sequence"/>
</dbReference>
<evidence type="ECO:0000256" key="3">
    <source>
        <dbReference type="ARBA" id="ARBA00012865"/>
    </source>
</evidence>
<dbReference type="InterPro" id="IPR050515">
    <property type="entry name" value="Beta-lactam/transpept"/>
</dbReference>
<evidence type="ECO:0000259" key="8">
    <source>
        <dbReference type="Pfam" id="PF00905"/>
    </source>
</evidence>
<dbReference type="GO" id="GO:0008800">
    <property type="term" value="F:beta-lactamase activity"/>
    <property type="evidence" value="ECO:0007669"/>
    <property type="project" value="UniProtKB-EC"/>
</dbReference>
<name>A0A1C0A6F3_9FIRM</name>
<gene>
    <name evidence="9" type="ORF">U472_15450</name>
</gene>
<feature type="signal peptide" evidence="7">
    <location>
        <begin position="1"/>
        <end position="21"/>
    </location>
</feature>
<evidence type="ECO:0000313" key="9">
    <source>
        <dbReference type="EMBL" id="OCL25721.1"/>
    </source>
</evidence>
<feature type="chain" id="PRO_5008642857" description="beta-lactamase" evidence="7">
    <location>
        <begin position="22"/>
        <end position="263"/>
    </location>
</feature>
<comment type="catalytic activity">
    <reaction evidence="1">
        <text>a beta-lactam + H2O = a substituted beta-amino acid</text>
        <dbReference type="Rhea" id="RHEA:20401"/>
        <dbReference type="ChEBI" id="CHEBI:15377"/>
        <dbReference type="ChEBI" id="CHEBI:35627"/>
        <dbReference type="ChEBI" id="CHEBI:140347"/>
        <dbReference type="EC" id="3.5.2.6"/>
    </reaction>
</comment>
<keyword evidence="5" id="KW-0378">Hydrolase</keyword>
<comment type="caution">
    <text evidence="9">The sequence shown here is derived from an EMBL/GenBank/DDBJ whole genome shotgun (WGS) entry which is preliminary data.</text>
</comment>
<organism evidence="9 10">
    <name type="scientific">Orenia metallireducens</name>
    <dbReference type="NCBI Taxonomy" id="1413210"/>
    <lineage>
        <taxon>Bacteria</taxon>
        <taxon>Bacillati</taxon>
        <taxon>Bacillota</taxon>
        <taxon>Clostridia</taxon>
        <taxon>Halanaerobiales</taxon>
        <taxon>Halobacteroidaceae</taxon>
        <taxon>Orenia</taxon>
    </lineage>
</organism>
<reference evidence="10" key="1">
    <citation type="submission" date="2016-07" db="EMBL/GenBank/DDBJ databases">
        <authorList>
            <person name="Florea S."/>
            <person name="Webb J.S."/>
            <person name="Jaromczyk J."/>
            <person name="Schardl C.L."/>
        </authorList>
    </citation>
    <scope>NUCLEOTIDE SEQUENCE [LARGE SCALE GENOMIC DNA]</scope>
    <source>
        <strain evidence="10">Z6</strain>
    </source>
</reference>
<comment type="similarity">
    <text evidence="2">Belongs to the class-D beta-lactamase family.</text>
</comment>
<sequence length="263" mass="30628">MKNFVLIFLLISIMVFTSGFKNEDQVDLKDNNVNFDKIFKDYEGTFVLYDFNNNSYFKYNEVQANQRVSPCSTFKIFNSLVGLQTGVVKDENTMKKWDEKKYSIKSWNKDHTLKTAIANSVVWYYQDVACDIGRDRMKNYLDKVGYGNKEIGSRIDMFWLDNSLKISPKEQVDFLTKLYKEELPFNDKVINIVKKIIVLEKENNIIFSGKTGSNGKLGWFVGYLYNNGNRYTFATNIKAENGAYGWKAKIITKNILRELNLLN</sequence>
<evidence type="ECO:0000256" key="2">
    <source>
        <dbReference type="ARBA" id="ARBA00007898"/>
    </source>
</evidence>
<evidence type="ECO:0000256" key="7">
    <source>
        <dbReference type="SAM" id="SignalP"/>
    </source>
</evidence>
<protein>
    <recommendedName>
        <fullName evidence="3">beta-lactamase</fullName>
        <ecNumber evidence="3">3.5.2.6</ecNumber>
    </recommendedName>
</protein>